<evidence type="ECO:0000256" key="2">
    <source>
        <dbReference type="ARBA" id="ARBA00022448"/>
    </source>
</evidence>
<evidence type="ECO:0000256" key="6">
    <source>
        <dbReference type="ARBA" id="ARBA00023136"/>
    </source>
</evidence>
<keyword evidence="2" id="KW-0813">Transport</keyword>
<dbReference type="InterPro" id="IPR020846">
    <property type="entry name" value="MFS_dom"/>
</dbReference>
<dbReference type="GO" id="GO:0005886">
    <property type="term" value="C:plasma membrane"/>
    <property type="evidence" value="ECO:0007669"/>
    <property type="project" value="UniProtKB-SubCell"/>
</dbReference>
<evidence type="ECO:0000313" key="10">
    <source>
        <dbReference type="Proteomes" id="UP000182836"/>
    </source>
</evidence>
<evidence type="ECO:0000256" key="7">
    <source>
        <dbReference type="SAM" id="Phobius"/>
    </source>
</evidence>
<feature type="domain" description="Major facilitator superfamily (MFS) profile" evidence="8">
    <location>
        <begin position="9"/>
        <end position="400"/>
    </location>
</feature>
<dbReference type="GO" id="GO:0022857">
    <property type="term" value="F:transmembrane transporter activity"/>
    <property type="evidence" value="ECO:0007669"/>
    <property type="project" value="InterPro"/>
</dbReference>
<feature type="transmembrane region" description="Helical" evidence="7">
    <location>
        <begin position="221"/>
        <end position="240"/>
    </location>
</feature>
<dbReference type="InterPro" id="IPR001958">
    <property type="entry name" value="Tet-R_TetA/multi-R_MdtG-like"/>
</dbReference>
<keyword evidence="3" id="KW-1003">Cell membrane</keyword>
<feature type="transmembrane region" description="Helical" evidence="7">
    <location>
        <begin position="169"/>
        <end position="188"/>
    </location>
</feature>
<dbReference type="Proteomes" id="UP000182836">
    <property type="component" value="Unassembled WGS sequence"/>
</dbReference>
<keyword evidence="4 7" id="KW-0812">Transmembrane</keyword>
<feature type="transmembrane region" description="Helical" evidence="7">
    <location>
        <begin position="287"/>
        <end position="306"/>
    </location>
</feature>
<dbReference type="Gene3D" id="1.20.1250.20">
    <property type="entry name" value="MFS general substrate transporter like domains"/>
    <property type="match status" value="2"/>
</dbReference>
<evidence type="ECO:0000256" key="3">
    <source>
        <dbReference type="ARBA" id="ARBA00022475"/>
    </source>
</evidence>
<protein>
    <submittedName>
        <fullName evidence="9">Predicted arabinose efflux permease, MFS family</fullName>
    </submittedName>
</protein>
<accession>A0A1G8LVC6</accession>
<dbReference type="PANTHER" id="PTHR43414:SF6">
    <property type="entry name" value="MULTIDRUG RESISTANCE PROTEIN MDTG"/>
    <property type="match status" value="1"/>
</dbReference>
<dbReference type="AlphaFoldDB" id="A0A1G8LVC6"/>
<evidence type="ECO:0000256" key="1">
    <source>
        <dbReference type="ARBA" id="ARBA00004651"/>
    </source>
</evidence>
<feature type="transmembrane region" description="Helical" evidence="7">
    <location>
        <begin position="106"/>
        <end position="126"/>
    </location>
</feature>
<evidence type="ECO:0000259" key="8">
    <source>
        <dbReference type="PROSITE" id="PS50850"/>
    </source>
</evidence>
<dbReference type="EMBL" id="FNED01000005">
    <property type="protein sequence ID" value="SDI59662.1"/>
    <property type="molecule type" value="Genomic_DNA"/>
</dbReference>
<sequence length="414" mass="45101">MPMEIWKRNLYILWFAQFMVLAAMNLVIPFLPLFLQHDLGVSDPVAAQHWTGWIFAANFLTAFLVAPLWGKLSDKTGRKAMLLRSGIGMSIVTLCMGFVASPVQLLALRLLNGLISGFVPAAVALVSTNTPKEKAGYALGLLQSGAVAGTILGPLLGGLLAEWVSFRNIFRVTGLLLFGAAMLVLLFVREVNKPQSKPKAELLPNEETGLRRIIHTSPLPGLFLTGFLIQFAMMSTNPFMSSYVQELWHSGAFMSLMVGVVISASGISTMLFSPLLGKWGDKIGPQYVLLICLIGTVVFFIPQGLVHSVWPLIVLRFLLGMCIGGLIPSVNNLIRKHAPEGMESQTFAYSTSAMNLGNLLGPIVGGALSGVIGLHGLFFMAATLFLMNTMWVKYTLHRAQSPRMLLSRLLQTKL</sequence>
<dbReference type="InterPro" id="IPR036259">
    <property type="entry name" value="MFS_trans_sf"/>
</dbReference>
<dbReference type="Pfam" id="PF07690">
    <property type="entry name" value="MFS_1"/>
    <property type="match status" value="1"/>
</dbReference>
<proteinExistence type="predicted"/>
<dbReference type="SUPFAM" id="SSF103473">
    <property type="entry name" value="MFS general substrate transporter"/>
    <property type="match status" value="1"/>
</dbReference>
<dbReference type="InterPro" id="IPR011701">
    <property type="entry name" value="MFS"/>
</dbReference>
<feature type="transmembrane region" description="Helical" evidence="7">
    <location>
        <begin position="12"/>
        <end position="35"/>
    </location>
</feature>
<feature type="transmembrane region" description="Helical" evidence="7">
    <location>
        <begin position="312"/>
        <end position="334"/>
    </location>
</feature>
<evidence type="ECO:0000256" key="4">
    <source>
        <dbReference type="ARBA" id="ARBA00022692"/>
    </source>
</evidence>
<comment type="subcellular location">
    <subcellularLocation>
        <location evidence="1">Cell membrane</location>
        <topology evidence="1">Multi-pass membrane protein</topology>
    </subcellularLocation>
</comment>
<dbReference type="PANTHER" id="PTHR43414">
    <property type="entry name" value="MULTIDRUG RESISTANCE PROTEIN MDTG"/>
    <property type="match status" value="1"/>
</dbReference>
<dbReference type="PRINTS" id="PR01035">
    <property type="entry name" value="TCRTETA"/>
</dbReference>
<feature type="transmembrane region" description="Helical" evidence="7">
    <location>
        <begin position="81"/>
        <end position="100"/>
    </location>
</feature>
<feature type="transmembrane region" description="Helical" evidence="7">
    <location>
        <begin position="50"/>
        <end position="69"/>
    </location>
</feature>
<evidence type="ECO:0000256" key="5">
    <source>
        <dbReference type="ARBA" id="ARBA00022989"/>
    </source>
</evidence>
<gene>
    <name evidence="9" type="ORF">SAMN04487909_105235</name>
</gene>
<keyword evidence="5 7" id="KW-1133">Transmembrane helix</keyword>
<feature type="transmembrane region" description="Helical" evidence="7">
    <location>
        <begin position="138"/>
        <end position="157"/>
    </location>
</feature>
<dbReference type="PROSITE" id="PS50850">
    <property type="entry name" value="MFS"/>
    <property type="match status" value="1"/>
</dbReference>
<evidence type="ECO:0000313" key="9">
    <source>
        <dbReference type="EMBL" id="SDI59662.1"/>
    </source>
</evidence>
<reference evidence="9 10" key="1">
    <citation type="submission" date="2016-10" db="EMBL/GenBank/DDBJ databases">
        <authorList>
            <person name="de Groot N.N."/>
        </authorList>
    </citation>
    <scope>NUCLEOTIDE SEQUENCE [LARGE SCALE GENOMIC DNA]</scope>
    <source>
        <strain evidence="9 10">DSM 2895</strain>
    </source>
</reference>
<feature type="transmembrane region" description="Helical" evidence="7">
    <location>
        <begin position="346"/>
        <end position="368"/>
    </location>
</feature>
<feature type="transmembrane region" description="Helical" evidence="7">
    <location>
        <begin position="374"/>
        <end position="396"/>
    </location>
</feature>
<organism evidence="9 10">
    <name type="scientific">Aneurinibacillus migulanus</name>
    <name type="common">Bacillus migulanus</name>
    <dbReference type="NCBI Taxonomy" id="47500"/>
    <lineage>
        <taxon>Bacteria</taxon>
        <taxon>Bacillati</taxon>
        <taxon>Bacillota</taxon>
        <taxon>Bacilli</taxon>
        <taxon>Bacillales</taxon>
        <taxon>Paenibacillaceae</taxon>
        <taxon>Aneurinibacillus group</taxon>
        <taxon>Aneurinibacillus</taxon>
    </lineage>
</organism>
<feature type="transmembrane region" description="Helical" evidence="7">
    <location>
        <begin position="252"/>
        <end position="275"/>
    </location>
</feature>
<keyword evidence="6 7" id="KW-0472">Membrane</keyword>
<name>A0A1G8LVC6_ANEMI</name>